<dbReference type="PANTHER" id="PTHR24960:SF79">
    <property type="entry name" value="PHOTOSYSTEM I IRON-SULFUR CENTER"/>
    <property type="match status" value="1"/>
</dbReference>
<keyword evidence="5" id="KW-0249">Electron transport</keyword>
<name>H8L2C7_FRAAD</name>
<dbReference type="GO" id="GO:0051539">
    <property type="term" value="F:4 iron, 4 sulfur cluster binding"/>
    <property type="evidence" value="ECO:0007669"/>
    <property type="project" value="UniProtKB-KW"/>
</dbReference>
<proteinExistence type="predicted"/>
<keyword evidence="6" id="KW-0408">Iron</keyword>
<evidence type="ECO:0000256" key="7">
    <source>
        <dbReference type="ARBA" id="ARBA00023014"/>
    </source>
</evidence>
<dbReference type="NCBIfam" id="NF033683">
    <property type="entry name" value="di_4Fe-4S_YfhL"/>
    <property type="match status" value="1"/>
</dbReference>
<comment type="cofactor">
    <cofactor evidence="1">
        <name>[4Fe-4S] cluster</name>
        <dbReference type="ChEBI" id="CHEBI:49883"/>
    </cofactor>
</comment>
<dbReference type="eggNOG" id="COG1145">
    <property type="taxonomic scope" value="Bacteria"/>
</dbReference>
<dbReference type="FunFam" id="3.30.70.20:FF:000045">
    <property type="entry name" value="Ferredoxin, 4Fe-4S"/>
    <property type="match status" value="1"/>
</dbReference>
<dbReference type="InterPro" id="IPR047927">
    <property type="entry name" value="YfhL-like"/>
</dbReference>
<evidence type="ECO:0000256" key="3">
    <source>
        <dbReference type="ARBA" id="ARBA00022485"/>
    </source>
</evidence>
<protein>
    <recommendedName>
        <fullName evidence="8">4Fe-4S ferredoxin-type domain-containing protein</fullName>
    </recommendedName>
</protein>
<dbReference type="InterPro" id="IPR050157">
    <property type="entry name" value="PSI_iron-sulfur_center"/>
</dbReference>
<gene>
    <name evidence="9" type="ordered locus">Fraau_0268</name>
</gene>
<dbReference type="InterPro" id="IPR017900">
    <property type="entry name" value="4Fe4S_Fe_S_CS"/>
</dbReference>
<organism evidence="9 10">
    <name type="scientific">Frateuria aurantia (strain ATCC 33424 / DSM 6220 / KCTC 2777 / LMG 1558 / NBRC 3245 / NCIMB 13370)</name>
    <name type="common">Acetobacter aurantius</name>
    <dbReference type="NCBI Taxonomy" id="767434"/>
    <lineage>
        <taxon>Bacteria</taxon>
        <taxon>Pseudomonadati</taxon>
        <taxon>Pseudomonadota</taxon>
        <taxon>Gammaproteobacteria</taxon>
        <taxon>Lysobacterales</taxon>
        <taxon>Rhodanobacteraceae</taxon>
        <taxon>Frateuria</taxon>
    </lineage>
</organism>
<dbReference type="STRING" id="767434.Fraau_0268"/>
<keyword evidence="2" id="KW-0813">Transport</keyword>
<reference evidence="9" key="1">
    <citation type="submission" date="2012-02" db="EMBL/GenBank/DDBJ databases">
        <title>The complete genome of Frateuria aurantia DSM 6220.</title>
        <authorList>
            <consortium name="US DOE Joint Genome Institute (JGI-PGF)"/>
            <person name="Lucas S."/>
            <person name="Copeland A."/>
            <person name="Lapidus A."/>
            <person name="Glavina del Rio T."/>
            <person name="Dalin E."/>
            <person name="Tice H."/>
            <person name="Bruce D."/>
            <person name="Goodwin L."/>
            <person name="Pitluck S."/>
            <person name="Peters L."/>
            <person name="Ovchinnikova G."/>
            <person name="Teshima H."/>
            <person name="Kyrpides N."/>
            <person name="Mavromatis K."/>
            <person name="Ivanova N."/>
            <person name="Brettin T."/>
            <person name="Detter J.C."/>
            <person name="Han C."/>
            <person name="Larimer F."/>
            <person name="Land M."/>
            <person name="Hauser L."/>
            <person name="Markowitz V."/>
            <person name="Cheng J.-F."/>
            <person name="Hugenholtz P."/>
            <person name="Woyke T."/>
            <person name="Wu D."/>
            <person name="Brambilla E."/>
            <person name="Klenk H.-P."/>
            <person name="Eisen J.A."/>
        </authorList>
    </citation>
    <scope>NUCLEOTIDE SEQUENCE</scope>
    <source>
        <strain evidence="9">DSM 6220</strain>
    </source>
</reference>
<keyword evidence="3" id="KW-0004">4Fe-4S</keyword>
<dbReference type="SUPFAM" id="SSF54862">
    <property type="entry name" value="4Fe-4S ferredoxins"/>
    <property type="match status" value="1"/>
</dbReference>
<sequence length="87" mass="9401">MSLKILDTCVNCDVCEPVCPNQAISLGEDFYIIDPDLCTECVGHHDEPQCVVVCPVECIISDPAHVETGDALKAKYHRLTSAAQAVV</sequence>
<dbReference type="GO" id="GO:0046872">
    <property type="term" value="F:metal ion binding"/>
    <property type="evidence" value="ECO:0007669"/>
    <property type="project" value="UniProtKB-KW"/>
</dbReference>
<feature type="domain" description="4Fe-4S ferredoxin-type" evidence="8">
    <location>
        <begin position="1"/>
        <end position="29"/>
    </location>
</feature>
<dbReference type="GO" id="GO:0005737">
    <property type="term" value="C:cytoplasm"/>
    <property type="evidence" value="ECO:0007669"/>
    <property type="project" value="TreeGrafter"/>
</dbReference>
<dbReference type="PROSITE" id="PS00198">
    <property type="entry name" value="4FE4S_FER_1"/>
    <property type="match status" value="1"/>
</dbReference>
<evidence type="ECO:0000313" key="10">
    <source>
        <dbReference type="Proteomes" id="UP000005234"/>
    </source>
</evidence>
<evidence type="ECO:0000256" key="2">
    <source>
        <dbReference type="ARBA" id="ARBA00022448"/>
    </source>
</evidence>
<evidence type="ECO:0000313" key="9">
    <source>
        <dbReference type="EMBL" id="AFC84761.1"/>
    </source>
</evidence>
<dbReference type="Gene3D" id="3.30.70.20">
    <property type="match status" value="1"/>
</dbReference>
<dbReference type="HOGENOM" id="CLU_139698_11_0_6"/>
<dbReference type="Proteomes" id="UP000005234">
    <property type="component" value="Chromosome"/>
</dbReference>
<dbReference type="AlphaFoldDB" id="H8L2C7"/>
<dbReference type="InterPro" id="IPR017896">
    <property type="entry name" value="4Fe4S_Fe-S-bd"/>
</dbReference>
<dbReference type="KEGG" id="fau:Fraau_0268"/>
<dbReference type="OrthoDB" id="9803397at2"/>
<evidence type="ECO:0000259" key="8">
    <source>
        <dbReference type="PROSITE" id="PS51379"/>
    </source>
</evidence>
<evidence type="ECO:0000256" key="4">
    <source>
        <dbReference type="ARBA" id="ARBA00022723"/>
    </source>
</evidence>
<evidence type="ECO:0000256" key="1">
    <source>
        <dbReference type="ARBA" id="ARBA00001966"/>
    </source>
</evidence>
<dbReference type="RefSeq" id="WP_014401767.1">
    <property type="nucleotide sequence ID" value="NC_017033.1"/>
</dbReference>
<dbReference type="PROSITE" id="PS51379">
    <property type="entry name" value="4FE4S_FER_2"/>
    <property type="match status" value="2"/>
</dbReference>
<dbReference type="EMBL" id="CP003350">
    <property type="protein sequence ID" value="AFC84761.1"/>
    <property type="molecule type" value="Genomic_DNA"/>
</dbReference>
<keyword evidence="10" id="KW-1185">Reference proteome</keyword>
<feature type="domain" description="4Fe-4S ferredoxin-type" evidence="8">
    <location>
        <begin position="31"/>
        <end position="64"/>
    </location>
</feature>
<accession>H8L2C7</accession>
<dbReference type="Pfam" id="PF00037">
    <property type="entry name" value="Fer4"/>
    <property type="match status" value="1"/>
</dbReference>
<dbReference type="PANTHER" id="PTHR24960">
    <property type="entry name" value="PHOTOSYSTEM I IRON-SULFUR CENTER-RELATED"/>
    <property type="match status" value="1"/>
</dbReference>
<evidence type="ECO:0000256" key="5">
    <source>
        <dbReference type="ARBA" id="ARBA00022982"/>
    </source>
</evidence>
<evidence type="ECO:0000256" key="6">
    <source>
        <dbReference type="ARBA" id="ARBA00023004"/>
    </source>
</evidence>
<keyword evidence="4" id="KW-0479">Metal-binding</keyword>
<keyword evidence="7" id="KW-0411">Iron-sulfur</keyword>